<name>Q0FQT3_SALBH</name>
<dbReference type="EMBL" id="AATQ01000013">
    <property type="protein sequence ID" value="EAU46599.1"/>
    <property type="molecule type" value="Genomic_DNA"/>
</dbReference>
<evidence type="ECO:0008006" key="8">
    <source>
        <dbReference type="Google" id="ProtNLM"/>
    </source>
</evidence>
<dbReference type="STRING" id="314265.R2601_19105"/>
<dbReference type="Proteomes" id="UP000006230">
    <property type="component" value="Unassembled WGS sequence"/>
</dbReference>
<dbReference type="eggNOG" id="COG1814">
    <property type="taxonomic scope" value="Bacteria"/>
</dbReference>
<evidence type="ECO:0000256" key="2">
    <source>
        <dbReference type="ARBA" id="ARBA00022692"/>
    </source>
</evidence>
<evidence type="ECO:0000256" key="1">
    <source>
        <dbReference type="ARBA" id="ARBA00004127"/>
    </source>
</evidence>
<reference evidence="6 7" key="1">
    <citation type="journal article" date="2010" name="J. Bacteriol.">
        <title>Genome sequences of Pelagibaca bermudensis HTCC2601T and Maritimibacter alkaliphilus HTCC2654T, the type strains of two marine Roseobacter genera.</title>
        <authorList>
            <person name="Thrash J.C."/>
            <person name="Cho J.C."/>
            <person name="Ferriera S."/>
            <person name="Johnson J."/>
            <person name="Vergin K.L."/>
            <person name="Giovannoni S.J."/>
        </authorList>
    </citation>
    <scope>NUCLEOTIDE SEQUENCE [LARGE SCALE GENOMIC DNA]</scope>
    <source>
        <strain evidence="7">DSM 26914 / JCM 13377 / KCTC 12554 / HTCC2601</strain>
    </source>
</reference>
<comment type="subcellular location">
    <subcellularLocation>
        <location evidence="1">Endomembrane system</location>
        <topology evidence="1">Multi-pass membrane protein</topology>
    </subcellularLocation>
</comment>
<dbReference type="OrthoDB" id="5506246at2"/>
<dbReference type="PANTHER" id="PTHR31851">
    <property type="entry name" value="FE(2+)/MN(2+) TRANSPORTER PCL1"/>
    <property type="match status" value="1"/>
</dbReference>
<evidence type="ECO:0000256" key="4">
    <source>
        <dbReference type="ARBA" id="ARBA00023136"/>
    </source>
</evidence>
<organism evidence="6 7">
    <name type="scientific">Salipiger bermudensis (strain DSM 26914 / JCM 13377 / KCTC 12554 / HTCC2601)</name>
    <name type="common">Pelagibaca bermudensis</name>
    <dbReference type="NCBI Taxonomy" id="314265"/>
    <lineage>
        <taxon>Bacteria</taxon>
        <taxon>Pseudomonadati</taxon>
        <taxon>Pseudomonadota</taxon>
        <taxon>Alphaproteobacteria</taxon>
        <taxon>Rhodobacterales</taxon>
        <taxon>Roseobacteraceae</taxon>
        <taxon>Salipiger</taxon>
    </lineage>
</organism>
<keyword evidence="2 5" id="KW-0812">Transmembrane</keyword>
<keyword evidence="4 5" id="KW-0472">Membrane</keyword>
<evidence type="ECO:0000313" key="7">
    <source>
        <dbReference type="Proteomes" id="UP000006230"/>
    </source>
</evidence>
<keyword evidence="7" id="KW-1185">Reference proteome</keyword>
<feature type="transmembrane region" description="Helical" evidence="5">
    <location>
        <begin position="152"/>
        <end position="173"/>
    </location>
</feature>
<evidence type="ECO:0000313" key="6">
    <source>
        <dbReference type="EMBL" id="EAU46599.1"/>
    </source>
</evidence>
<accession>Q0FQT3</accession>
<feature type="transmembrane region" description="Helical" evidence="5">
    <location>
        <begin position="35"/>
        <end position="61"/>
    </location>
</feature>
<protein>
    <recommendedName>
        <fullName evidence="8">VIT family protein</fullName>
    </recommendedName>
</protein>
<dbReference type="GO" id="GO:0005384">
    <property type="term" value="F:manganese ion transmembrane transporter activity"/>
    <property type="evidence" value="ECO:0007669"/>
    <property type="project" value="InterPro"/>
</dbReference>
<comment type="caution">
    <text evidence="6">The sequence shown here is derived from an EMBL/GenBank/DDBJ whole genome shotgun (WGS) entry which is preliminary data.</text>
</comment>
<sequence>MTLASHDPQPSAVPNGRGNLRDIIYGAIDGAVTTFAIVAGVAGAGLPPLVIIALGFANVFADGFSMAAGNYSGTKAELDDLNRLRRIETLRLRHDPEAVRADLRRIFAAKGLQDGTLDSAANEISRTPEHAVAMILDGIYGLSSVDPHPLRAALFTFGAFLIAGMVPLLPFLLALPHSFIVATLLTMAVFFAIGAYKSRWSLAPWWRSGLETFLIGGVAASIAYIVGSLFAGA</sequence>
<dbReference type="InterPro" id="IPR008217">
    <property type="entry name" value="Ccc1_fam"/>
</dbReference>
<dbReference type="GO" id="GO:0030026">
    <property type="term" value="P:intracellular manganese ion homeostasis"/>
    <property type="evidence" value="ECO:0007669"/>
    <property type="project" value="InterPro"/>
</dbReference>
<dbReference type="AlphaFoldDB" id="Q0FQT3"/>
<dbReference type="HOGENOM" id="CLU_038957_2_0_5"/>
<evidence type="ECO:0000256" key="5">
    <source>
        <dbReference type="SAM" id="Phobius"/>
    </source>
</evidence>
<gene>
    <name evidence="6" type="ORF">R2601_19105</name>
</gene>
<evidence type="ECO:0000256" key="3">
    <source>
        <dbReference type="ARBA" id="ARBA00022989"/>
    </source>
</evidence>
<feature type="transmembrane region" description="Helical" evidence="5">
    <location>
        <begin position="179"/>
        <end position="196"/>
    </location>
</feature>
<keyword evidence="3 5" id="KW-1133">Transmembrane helix</keyword>
<dbReference type="Pfam" id="PF01988">
    <property type="entry name" value="VIT1"/>
    <property type="match status" value="1"/>
</dbReference>
<proteinExistence type="predicted"/>
<dbReference type="GO" id="GO:0012505">
    <property type="term" value="C:endomembrane system"/>
    <property type="evidence" value="ECO:0007669"/>
    <property type="project" value="UniProtKB-SubCell"/>
</dbReference>
<dbReference type="RefSeq" id="WP_007798116.1">
    <property type="nucleotide sequence ID" value="NZ_DS022276.1"/>
</dbReference>
<feature type="transmembrane region" description="Helical" evidence="5">
    <location>
        <begin position="208"/>
        <end position="231"/>
    </location>
</feature>